<dbReference type="InterPro" id="IPR016162">
    <property type="entry name" value="Ald_DH_N"/>
</dbReference>
<evidence type="ECO:0000313" key="5">
    <source>
        <dbReference type="EMBL" id="SFN37656.1"/>
    </source>
</evidence>
<feature type="active site" evidence="2">
    <location>
        <position position="254"/>
    </location>
</feature>
<organism evidence="5 6">
    <name type="scientific">Pseudonocardia ammonioxydans</name>
    <dbReference type="NCBI Taxonomy" id="260086"/>
    <lineage>
        <taxon>Bacteria</taxon>
        <taxon>Bacillati</taxon>
        <taxon>Actinomycetota</taxon>
        <taxon>Actinomycetes</taxon>
        <taxon>Pseudonocardiales</taxon>
        <taxon>Pseudonocardiaceae</taxon>
        <taxon>Pseudonocardia</taxon>
    </lineage>
</organism>
<dbReference type="InterPro" id="IPR029510">
    <property type="entry name" value="Ald_DH_CS_GLU"/>
</dbReference>
<dbReference type="Gene3D" id="3.40.605.10">
    <property type="entry name" value="Aldehyde Dehydrogenase, Chain A, domain 1"/>
    <property type="match status" value="1"/>
</dbReference>
<comment type="similarity">
    <text evidence="3">Belongs to the aldehyde dehydrogenase family.</text>
</comment>
<reference evidence="5 6" key="1">
    <citation type="submission" date="2016-10" db="EMBL/GenBank/DDBJ databases">
        <authorList>
            <person name="de Groot N.N."/>
        </authorList>
    </citation>
    <scope>NUCLEOTIDE SEQUENCE [LARGE SCALE GENOMIC DNA]</scope>
    <source>
        <strain evidence="5 6">CGMCC 4.1877</strain>
    </source>
</reference>
<dbReference type="STRING" id="260086.SAMN05216207_1013108"/>
<dbReference type="Pfam" id="PF00171">
    <property type="entry name" value="Aldedh"/>
    <property type="match status" value="1"/>
</dbReference>
<dbReference type="InterPro" id="IPR016163">
    <property type="entry name" value="Ald_DH_C"/>
</dbReference>
<dbReference type="PANTHER" id="PTHR11699">
    <property type="entry name" value="ALDEHYDE DEHYDROGENASE-RELATED"/>
    <property type="match status" value="1"/>
</dbReference>
<proteinExistence type="inferred from homology"/>
<dbReference type="OrthoDB" id="6882680at2"/>
<dbReference type="Proteomes" id="UP000199614">
    <property type="component" value="Unassembled WGS sequence"/>
</dbReference>
<keyword evidence="6" id="KW-1185">Reference proteome</keyword>
<dbReference type="InterPro" id="IPR016161">
    <property type="entry name" value="Ald_DH/histidinol_DH"/>
</dbReference>
<evidence type="ECO:0000256" key="1">
    <source>
        <dbReference type="ARBA" id="ARBA00023002"/>
    </source>
</evidence>
<dbReference type="InterPro" id="IPR015590">
    <property type="entry name" value="Aldehyde_DH_dom"/>
</dbReference>
<dbReference type="EMBL" id="FOUY01000013">
    <property type="protein sequence ID" value="SFN37656.1"/>
    <property type="molecule type" value="Genomic_DNA"/>
</dbReference>
<evidence type="ECO:0000256" key="3">
    <source>
        <dbReference type="RuleBase" id="RU003345"/>
    </source>
</evidence>
<dbReference type="PROSITE" id="PS00687">
    <property type="entry name" value="ALDEHYDE_DEHYDR_GLU"/>
    <property type="match status" value="1"/>
</dbReference>
<gene>
    <name evidence="5" type="ORF">SAMN05216207_1013108</name>
</gene>
<evidence type="ECO:0000259" key="4">
    <source>
        <dbReference type="Pfam" id="PF00171"/>
    </source>
</evidence>
<sequence>MTTPPVATLPVATLQNYIGGRREDSAAGAFGDLVDPASGELVARRPVGCAEDVDRAVAAATAAQPGWAAVSSDERIGRLERVADTVATHAGELAELQCREMGKPVGLGRTFIENGVAMLRGALADARSYPFDTVTAHDDGSSSRVLRHPLGVTAVITPWNFPVLTVLIAIGPLLAAGNTVVLKPSERSPLSTGRLVELLDLPAGVLNLVHGDRRAGAPLSSHPDVGLVRFTGSVAAGREVGASTGRGLHRALLELGGKDPVVVDAGVDPVATAHAVAFGAFMNSGQICTSMERIYVHRDVAEEFVSALCAAAAGYTTGDGRDEQTVLGPLVDRRQRELVEQQVADAVARGATIRAGGTTPSGPGCFYPATVLTDVDDAMLVMTEETFGPVAPVQVVESWEDGLARASRSAFGLAATVYTHDPAHAAEAASIPAAVTWVNQWQGGGAGMVCEPARDSGMGATGGHATYDAATRPSTVYVAAS</sequence>
<protein>
    <submittedName>
        <fullName evidence="5">Acyl-CoA reductase</fullName>
    </submittedName>
</protein>
<keyword evidence="1 3" id="KW-0560">Oxidoreductase</keyword>
<accession>A0A1I4YI06</accession>
<evidence type="ECO:0000256" key="2">
    <source>
        <dbReference type="PROSITE-ProRule" id="PRU10007"/>
    </source>
</evidence>
<dbReference type="RefSeq" id="WP_093343068.1">
    <property type="nucleotide sequence ID" value="NZ_FOUY01000013.1"/>
</dbReference>
<dbReference type="GO" id="GO:0016620">
    <property type="term" value="F:oxidoreductase activity, acting on the aldehyde or oxo group of donors, NAD or NADP as acceptor"/>
    <property type="evidence" value="ECO:0007669"/>
    <property type="project" value="InterPro"/>
</dbReference>
<dbReference type="Gene3D" id="3.40.309.10">
    <property type="entry name" value="Aldehyde Dehydrogenase, Chain A, domain 2"/>
    <property type="match status" value="1"/>
</dbReference>
<dbReference type="AlphaFoldDB" id="A0A1I4YI06"/>
<dbReference type="SUPFAM" id="SSF53720">
    <property type="entry name" value="ALDH-like"/>
    <property type="match status" value="1"/>
</dbReference>
<dbReference type="CDD" id="cd07078">
    <property type="entry name" value="ALDH"/>
    <property type="match status" value="1"/>
</dbReference>
<feature type="domain" description="Aldehyde dehydrogenase" evidence="4">
    <location>
        <begin position="32"/>
        <end position="476"/>
    </location>
</feature>
<name>A0A1I4YI06_PSUAM</name>
<evidence type="ECO:0000313" key="6">
    <source>
        <dbReference type="Proteomes" id="UP000199614"/>
    </source>
</evidence>